<organism evidence="1 2">
    <name type="scientific">Arthrobacter gyeryongensis</name>
    <dbReference type="NCBI Taxonomy" id="1650592"/>
    <lineage>
        <taxon>Bacteria</taxon>
        <taxon>Bacillati</taxon>
        <taxon>Actinomycetota</taxon>
        <taxon>Actinomycetes</taxon>
        <taxon>Micrococcales</taxon>
        <taxon>Micrococcaceae</taxon>
        <taxon>Arthrobacter</taxon>
    </lineage>
</organism>
<accession>A0ABP9S2J1</accession>
<keyword evidence="2" id="KW-1185">Reference proteome</keyword>
<comment type="caution">
    <text evidence="1">The sequence shown here is derived from an EMBL/GenBank/DDBJ whole genome shotgun (WGS) entry which is preliminary data.</text>
</comment>
<sequence>MPRGRILPHSHDGLRRLAYFRKSPRNRKNLAFLANEPEPEARAVPKDFKLSSHFEGLSLELRQRPQPAFVPRGFLTEIAAAPFLVNFPSKVLLYKEYNC</sequence>
<protein>
    <submittedName>
        <fullName evidence="1">Uncharacterized protein</fullName>
    </submittedName>
</protein>
<evidence type="ECO:0000313" key="2">
    <source>
        <dbReference type="Proteomes" id="UP001500200"/>
    </source>
</evidence>
<dbReference type="EMBL" id="BAABKK010000003">
    <property type="protein sequence ID" value="GAA5189677.1"/>
    <property type="molecule type" value="Genomic_DNA"/>
</dbReference>
<proteinExistence type="predicted"/>
<dbReference type="Proteomes" id="UP001500200">
    <property type="component" value="Unassembled WGS sequence"/>
</dbReference>
<name>A0ABP9S2J1_9MICC</name>
<dbReference type="RefSeq" id="WP_345447716.1">
    <property type="nucleotide sequence ID" value="NZ_BAABKK010000003.1"/>
</dbReference>
<evidence type="ECO:0000313" key="1">
    <source>
        <dbReference type="EMBL" id="GAA5189677.1"/>
    </source>
</evidence>
<reference evidence="2" key="1">
    <citation type="journal article" date="2019" name="Int. J. Syst. Evol. Microbiol.">
        <title>The Global Catalogue of Microorganisms (GCM) 10K type strain sequencing project: providing services to taxonomists for standard genome sequencing and annotation.</title>
        <authorList>
            <consortium name="The Broad Institute Genomics Platform"/>
            <consortium name="The Broad Institute Genome Sequencing Center for Infectious Disease"/>
            <person name="Wu L."/>
            <person name="Ma J."/>
        </authorList>
    </citation>
    <scope>NUCLEOTIDE SEQUENCE [LARGE SCALE GENOMIC DNA]</scope>
    <source>
        <strain evidence="2">JCM 18514</strain>
    </source>
</reference>
<gene>
    <name evidence="1" type="ORF">GCM10023346_04910</name>
</gene>